<dbReference type="InterPro" id="IPR022781">
    <property type="entry name" value="Flagellar_biosynth_FliO"/>
</dbReference>
<keyword evidence="3 5" id="KW-1133">Transmembrane helix</keyword>
<evidence type="ECO:0000313" key="8">
    <source>
        <dbReference type="EMBL" id="MCM2370438.1"/>
    </source>
</evidence>
<evidence type="ECO:0000256" key="6">
    <source>
        <dbReference type="SAM" id="MobiDB-lite"/>
    </source>
</evidence>
<accession>A0ABT0U0M8</accession>
<evidence type="ECO:0000256" key="7">
    <source>
        <dbReference type="SAM" id="SignalP"/>
    </source>
</evidence>
<keyword evidence="2 5" id="KW-0812">Transmembrane</keyword>
<feature type="signal peptide" evidence="7">
    <location>
        <begin position="1"/>
        <end position="27"/>
    </location>
</feature>
<feature type="chain" id="PRO_5047293148" description="Flagellar protein" evidence="7">
    <location>
        <begin position="28"/>
        <end position="252"/>
    </location>
</feature>
<dbReference type="EMBL" id="JAMQBK010000022">
    <property type="protein sequence ID" value="MCM2370438.1"/>
    <property type="molecule type" value="Genomic_DNA"/>
</dbReference>
<keyword evidence="5" id="KW-0975">Bacterial flagellum</keyword>
<evidence type="ECO:0000256" key="3">
    <source>
        <dbReference type="ARBA" id="ARBA00022989"/>
    </source>
</evidence>
<keyword evidence="4 5" id="KW-0472">Membrane</keyword>
<gene>
    <name evidence="8" type="primary">fliO</name>
    <name evidence="8" type="ORF">NB063_07345</name>
</gene>
<keyword evidence="1 5" id="KW-1003">Cell membrane</keyword>
<organism evidence="8 9">
    <name type="scientific">Aporhodopirellula aestuarii</name>
    <dbReference type="NCBI Taxonomy" id="2950107"/>
    <lineage>
        <taxon>Bacteria</taxon>
        <taxon>Pseudomonadati</taxon>
        <taxon>Planctomycetota</taxon>
        <taxon>Planctomycetia</taxon>
        <taxon>Pirellulales</taxon>
        <taxon>Pirellulaceae</taxon>
        <taxon>Aporhodopirellula</taxon>
    </lineage>
</organism>
<name>A0ABT0U0M8_9BACT</name>
<dbReference type="NCBIfam" id="TIGR03500">
    <property type="entry name" value="FliO_TIGR"/>
    <property type="match status" value="1"/>
</dbReference>
<keyword evidence="8" id="KW-0966">Cell projection</keyword>
<comment type="similarity">
    <text evidence="5">Belongs to the FliO/MopB family.</text>
</comment>
<proteinExistence type="inferred from homology"/>
<feature type="region of interest" description="Disordered" evidence="6">
    <location>
        <begin position="229"/>
        <end position="252"/>
    </location>
</feature>
<comment type="subcellular location">
    <subcellularLocation>
        <location evidence="5">Cell membrane</location>
    </subcellularLocation>
    <subcellularLocation>
        <location evidence="5">Bacterial flagellum basal body</location>
    </subcellularLocation>
</comment>
<comment type="caution">
    <text evidence="8">The sequence shown here is derived from an EMBL/GenBank/DDBJ whole genome shotgun (WGS) entry which is preliminary data.</text>
</comment>
<keyword evidence="7" id="KW-0732">Signal</keyword>
<feature type="transmembrane region" description="Helical" evidence="5">
    <location>
        <begin position="113"/>
        <end position="137"/>
    </location>
</feature>
<evidence type="ECO:0000256" key="1">
    <source>
        <dbReference type="ARBA" id="ARBA00022475"/>
    </source>
</evidence>
<keyword evidence="8" id="KW-0969">Cilium</keyword>
<keyword evidence="9" id="KW-1185">Reference proteome</keyword>
<evidence type="ECO:0000256" key="2">
    <source>
        <dbReference type="ARBA" id="ARBA00022692"/>
    </source>
</evidence>
<dbReference type="Pfam" id="PF04347">
    <property type="entry name" value="FliO"/>
    <property type="match status" value="1"/>
</dbReference>
<dbReference type="Proteomes" id="UP001202961">
    <property type="component" value="Unassembled WGS sequence"/>
</dbReference>
<reference evidence="8 9" key="1">
    <citation type="journal article" date="2022" name="Syst. Appl. Microbiol.">
        <title>Rhodopirellula aestuarii sp. nov., a novel member of the genus Rhodopirellula isolated from brackish sediments collected in the Tagus River estuary, Portugal.</title>
        <authorList>
            <person name="Vitorino I.R."/>
            <person name="Klimek D."/>
            <person name="Calusinska M."/>
            <person name="Lobo-da-Cunha A."/>
            <person name="Vasconcelos V."/>
            <person name="Lage O.M."/>
        </authorList>
    </citation>
    <scope>NUCLEOTIDE SEQUENCE [LARGE SCALE GENOMIC DNA]</scope>
    <source>
        <strain evidence="8 9">ICT_H3.1</strain>
    </source>
</reference>
<keyword evidence="8" id="KW-0282">Flagellum</keyword>
<evidence type="ECO:0000256" key="5">
    <source>
        <dbReference type="RuleBase" id="RU362064"/>
    </source>
</evidence>
<sequence length="252" mass="26861">MNIPTKLTRALLVLAIFAAFTLPTASAWENNFTSYSADETSHDEDNSRPQVVARSGSFPALNPRVTDTKKLANDHGTATGPPVYRVLESDEATVEANAGLPLDETPESSRSKMIGPLVTVASSLAIVLALFCALVWAGRKFGGGAAASKPLPASALTPLGHVMLDPRTKLMLVKCGRRILVLSQTASGITPITEVTHPDEVRELIANCSSEAREVFQRTLREIELEPVKGFTDAPPTPASNARQSGRLFATA</sequence>
<protein>
    <recommendedName>
        <fullName evidence="5">Flagellar protein</fullName>
    </recommendedName>
</protein>
<evidence type="ECO:0000313" key="9">
    <source>
        <dbReference type="Proteomes" id="UP001202961"/>
    </source>
</evidence>
<evidence type="ECO:0000256" key="4">
    <source>
        <dbReference type="ARBA" id="ARBA00023136"/>
    </source>
</evidence>